<comment type="caution">
    <text evidence="1">The sequence shown here is derived from an EMBL/GenBank/DDBJ whole genome shotgun (WGS) entry which is preliminary data.</text>
</comment>
<protein>
    <submittedName>
        <fullName evidence="1">Uncharacterized protein</fullName>
    </submittedName>
</protein>
<gene>
    <name evidence="1" type="ORF">E2C01_056927</name>
</gene>
<sequence length="46" mass="5050">MLCLPASRGGRAEEQPTTCEHAGNIAFVSLIESCENREERDGREGE</sequence>
<keyword evidence="2" id="KW-1185">Reference proteome</keyword>
<proteinExistence type="predicted"/>
<name>A0A5B7GZ14_PORTR</name>
<dbReference type="AlphaFoldDB" id="A0A5B7GZ14"/>
<reference evidence="1 2" key="1">
    <citation type="submission" date="2019-05" db="EMBL/GenBank/DDBJ databases">
        <title>Another draft genome of Portunus trituberculatus and its Hox gene families provides insights of decapod evolution.</title>
        <authorList>
            <person name="Jeong J.-H."/>
            <person name="Song I."/>
            <person name="Kim S."/>
            <person name="Choi T."/>
            <person name="Kim D."/>
            <person name="Ryu S."/>
            <person name="Kim W."/>
        </authorList>
    </citation>
    <scope>NUCLEOTIDE SEQUENCE [LARGE SCALE GENOMIC DNA]</scope>
    <source>
        <tissue evidence="1">Muscle</tissue>
    </source>
</reference>
<dbReference type="EMBL" id="VSRR010020103">
    <property type="protein sequence ID" value="MPC62839.1"/>
    <property type="molecule type" value="Genomic_DNA"/>
</dbReference>
<organism evidence="1 2">
    <name type="scientific">Portunus trituberculatus</name>
    <name type="common">Swimming crab</name>
    <name type="synonym">Neptunus trituberculatus</name>
    <dbReference type="NCBI Taxonomy" id="210409"/>
    <lineage>
        <taxon>Eukaryota</taxon>
        <taxon>Metazoa</taxon>
        <taxon>Ecdysozoa</taxon>
        <taxon>Arthropoda</taxon>
        <taxon>Crustacea</taxon>
        <taxon>Multicrustacea</taxon>
        <taxon>Malacostraca</taxon>
        <taxon>Eumalacostraca</taxon>
        <taxon>Eucarida</taxon>
        <taxon>Decapoda</taxon>
        <taxon>Pleocyemata</taxon>
        <taxon>Brachyura</taxon>
        <taxon>Eubrachyura</taxon>
        <taxon>Portunoidea</taxon>
        <taxon>Portunidae</taxon>
        <taxon>Portuninae</taxon>
        <taxon>Portunus</taxon>
    </lineage>
</organism>
<dbReference type="Proteomes" id="UP000324222">
    <property type="component" value="Unassembled WGS sequence"/>
</dbReference>
<evidence type="ECO:0000313" key="2">
    <source>
        <dbReference type="Proteomes" id="UP000324222"/>
    </source>
</evidence>
<accession>A0A5B7GZ14</accession>
<evidence type="ECO:0000313" key="1">
    <source>
        <dbReference type="EMBL" id="MPC62839.1"/>
    </source>
</evidence>